<dbReference type="EMBL" id="JAKLUA010000001">
    <property type="protein sequence ID" value="MCG2666802.1"/>
    <property type="molecule type" value="Genomic_DNA"/>
</dbReference>
<evidence type="ECO:0000313" key="2">
    <source>
        <dbReference type="Proteomes" id="UP001139012"/>
    </source>
</evidence>
<dbReference type="Proteomes" id="UP001139012">
    <property type="component" value="Unassembled WGS sequence"/>
</dbReference>
<proteinExistence type="predicted"/>
<dbReference type="Pfam" id="PF04392">
    <property type="entry name" value="ABC_sub_bind"/>
    <property type="match status" value="1"/>
</dbReference>
<dbReference type="Gene3D" id="3.40.50.2300">
    <property type="match status" value="2"/>
</dbReference>
<evidence type="ECO:0000313" key="1">
    <source>
        <dbReference type="EMBL" id="MCG2666802.1"/>
    </source>
</evidence>
<dbReference type="PANTHER" id="PTHR35271:SF1">
    <property type="entry name" value="ABC TRANSPORTER, SUBSTRATE-BINDING LIPOPROTEIN"/>
    <property type="match status" value="1"/>
</dbReference>
<dbReference type="InterPro" id="IPR007487">
    <property type="entry name" value="ABC_transpt-TYRBP-like"/>
</dbReference>
<accession>A0ABS9LIG9</accession>
<name>A0ABS9LIG9_9BRAD</name>
<organism evidence="1 2">
    <name type="scientific">Bradyrhizobium zhengyangense</name>
    <dbReference type="NCBI Taxonomy" id="2911009"/>
    <lineage>
        <taxon>Bacteria</taxon>
        <taxon>Pseudomonadati</taxon>
        <taxon>Pseudomonadota</taxon>
        <taxon>Alphaproteobacteria</taxon>
        <taxon>Hyphomicrobiales</taxon>
        <taxon>Nitrobacteraceae</taxon>
        <taxon>Bradyrhizobium</taxon>
    </lineage>
</organism>
<dbReference type="RefSeq" id="WP_237869820.1">
    <property type="nucleotide sequence ID" value="NZ_JAKLUA010000001.1"/>
</dbReference>
<reference evidence="1" key="1">
    <citation type="submission" date="2022-01" db="EMBL/GenBank/DDBJ databases">
        <title>Genome sequnece data of strain Bradyrhizobium sp. nov.</title>
        <authorList>
            <person name="Zhang J."/>
        </authorList>
    </citation>
    <scope>NUCLEOTIDE SEQUENCE</scope>
    <source>
        <strain evidence="1">WYCCWR 12774</strain>
    </source>
</reference>
<dbReference type="PANTHER" id="PTHR35271">
    <property type="entry name" value="ABC TRANSPORTER, SUBSTRATE-BINDING LIPOPROTEIN-RELATED"/>
    <property type="match status" value="1"/>
</dbReference>
<dbReference type="CDD" id="cd06325">
    <property type="entry name" value="PBP1_ABC_unchar_transporter"/>
    <property type="match status" value="1"/>
</dbReference>
<keyword evidence="2" id="KW-1185">Reference proteome</keyword>
<protein>
    <submittedName>
        <fullName evidence="1">ABC transporter substrate-binding protein</fullName>
    </submittedName>
</protein>
<sequence length="333" mass="35735">MRRRDFISLTATAVIGLPHIAYGQTKATVPVIGVLAPIKENTDLARLRLAALRMGLKDEGLIEGTSYSLAARFLEGDFNRVEPLVQELGSLKPRLMVIASMGIGATHKLYPDLPIVFTAVAADPISLGLAQSYVHPGGSITGNVMNAVGGEETMAQKRLGFFRELIPGLKRIGIIGPSTGPLLIKEKKALQKVADQAGFEITFYNVRTPDDLEGAFASGRRDEVSAFYISGEPILFSNMARVMSFVTLSGRPAFGPYPEWGRAGLLLSYSTDPMEGWRNAGAYAGKILKGAKPGELPILQASKFVLVINQRTARSLGIAVPPSLLALADEVVE</sequence>
<gene>
    <name evidence="1" type="ORF">L6637_07565</name>
</gene>
<comment type="caution">
    <text evidence="1">The sequence shown here is derived from an EMBL/GenBank/DDBJ whole genome shotgun (WGS) entry which is preliminary data.</text>
</comment>